<feature type="compositionally biased region" description="Basic and acidic residues" evidence="3">
    <location>
        <begin position="493"/>
        <end position="524"/>
    </location>
</feature>
<feature type="compositionally biased region" description="Basic and acidic residues" evidence="3">
    <location>
        <begin position="332"/>
        <end position="349"/>
    </location>
</feature>
<accession>A0A9Q1CF14</accession>
<proteinExistence type="predicted"/>
<dbReference type="PANTHER" id="PTHR15454">
    <property type="entry name" value="NISCHARIN RELATED"/>
    <property type="match status" value="1"/>
</dbReference>
<evidence type="ECO:0000256" key="2">
    <source>
        <dbReference type="ARBA" id="ARBA00022737"/>
    </source>
</evidence>
<feature type="region of interest" description="Disordered" evidence="3">
    <location>
        <begin position="475"/>
        <end position="532"/>
    </location>
</feature>
<name>A0A9Q1CF14_HOLLE</name>
<dbReference type="InterPro" id="IPR032675">
    <property type="entry name" value="LRR_dom_sf"/>
</dbReference>
<evidence type="ECO:0000313" key="5">
    <source>
        <dbReference type="Proteomes" id="UP001152320"/>
    </source>
</evidence>
<dbReference type="SUPFAM" id="SSF52075">
    <property type="entry name" value="Outer arm dynein light chain 1"/>
    <property type="match status" value="1"/>
</dbReference>
<dbReference type="InterPro" id="IPR001611">
    <property type="entry name" value="Leu-rich_rpt"/>
</dbReference>
<organism evidence="4 5">
    <name type="scientific">Holothuria leucospilota</name>
    <name type="common">Black long sea cucumber</name>
    <name type="synonym">Mertensiothuria leucospilota</name>
    <dbReference type="NCBI Taxonomy" id="206669"/>
    <lineage>
        <taxon>Eukaryota</taxon>
        <taxon>Metazoa</taxon>
        <taxon>Echinodermata</taxon>
        <taxon>Eleutherozoa</taxon>
        <taxon>Echinozoa</taxon>
        <taxon>Holothuroidea</taxon>
        <taxon>Aspidochirotacea</taxon>
        <taxon>Aspidochirotida</taxon>
        <taxon>Holothuriidae</taxon>
        <taxon>Holothuria</taxon>
    </lineage>
</organism>
<feature type="region of interest" description="Disordered" evidence="3">
    <location>
        <begin position="565"/>
        <end position="646"/>
    </location>
</feature>
<keyword evidence="5" id="KW-1185">Reference proteome</keyword>
<comment type="caution">
    <text evidence="4">The sequence shown here is derived from an EMBL/GenBank/DDBJ whole genome shotgun (WGS) entry which is preliminary data.</text>
</comment>
<protein>
    <submittedName>
        <fullName evidence="4">Leucine-rich repeat-containing protein 43</fullName>
    </submittedName>
</protein>
<feature type="compositionally biased region" description="Basic and acidic residues" evidence="3">
    <location>
        <begin position="589"/>
        <end position="616"/>
    </location>
</feature>
<feature type="compositionally biased region" description="Acidic residues" evidence="3">
    <location>
        <begin position="350"/>
        <end position="363"/>
    </location>
</feature>
<sequence length="668" mass="74707">MPVAAGVDAFTAFERLLRTLCLNEFPCGTGSWRSSQGQGEPSSLFSVTTRDYGAENEQVETLEELVSSPFSPYSVDYTWSKEARQLRETAVKSPWLISKDFILNHFESLRIVDKSVNGVDNAMLQFPSLKELTLSANLLTTLDSKNLPRSLKVLELVANQISDLEPLCNQPPKLHHLGLSHNRISAVHDYITGEHWPTLLSLDLSYNNLTDLKDIIQKLLTLPKLRNLALIGNPLAFIPGYRGFTIDSLRSLTILDDTQISADEKHRFKGLARRRDFVRDEAQLVVKIQTVTGIPKPPELDITEEVPEYPITNRYYYVEFMFLEDFASKESKSLEEGEKDEGKEEAEKKEDEEEITTENEEGQVDNTPIHENGNMNTDVQSNGSVPVGTFFTALESQAPSVIPPEDEGEEEDLPALTPELKLSSYRTQGVQWTEESAGTLEMAFNQELIIDDLPALKQCLRQGFQIAVKEDKILSYPPEETDDRQSQASQKKGGKEKGDKKEKPKDAKGDKGGKKKKKEPEIELVHSPPEVSVLGTYTLDLEEFINGEHIAQEICTCHVTEKETIEEEVSDKAEDKKEKKKKGSGMDVVKGKKGNDGKEKDKGKKPAKLDKMDSKAKLSSAKAQIDEEGEEEEPPPPPLTVAVRVELVKWSTAQDSIPKTEPTEQAPQ</sequence>
<dbReference type="OrthoDB" id="433501at2759"/>
<evidence type="ECO:0000256" key="1">
    <source>
        <dbReference type="ARBA" id="ARBA00022614"/>
    </source>
</evidence>
<reference evidence="4" key="1">
    <citation type="submission" date="2021-10" db="EMBL/GenBank/DDBJ databases">
        <title>Tropical sea cucumber genome reveals ecological adaptation and Cuvierian tubules defense mechanism.</title>
        <authorList>
            <person name="Chen T."/>
        </authorList>
    </citation>
    <scope>NUCLEOTIDE SEQUENCE</scope>
    <source>
        <strain evidence="4">Nanhai2018</strain>
        <tissue evidence="4">Muscle</tissue>
    </source>
</reference>
<dbReference type="PANTHER" id="PTHR15454:SF19">
    <property type="entry name" value="LEUCINE-RICH REPEAT-CONTAINING PROTEIN 51"/>
    <property type="match status" value="1"/>
</dbReference>
<dbReference type="Pfam" id="PF14580">
    <property type="entry name" value="LRR_9"/>
    <property type="match status" value="1"/>
</dbReference>
<keyword evidence="2" id="KW-0677">Repeat</keyword>
<dbReference type="PROSITE" id="PS51450">
    <property type="entry name" value="LRR"/>
    <property type="match status" value="2"/>
</dbReference>
<dbReference type="GO" id="GO:0005737">
    <property type="term" value="C:cytoplasm"/>
    <property type="evidence" value="ECO:0007669"/>
    <property type="project" value="TreeGrafter"/>
</dbReference>
<dbReference type="Gene3D" id="3.80.10.10">
    <property type="entry name" value="Ribonuclease Inhibitor"/>
    <property type="match status" value="2"/>
</dbReference>
<gene>
    <name evidence="4" type="ORF">HOLleu_11285</name>
</gene>
<keyword evidence="1" id="KW-0433">Leucine-rich repeat</keyword>
<dbReference type="AlphaFoldDB" id="A0A9Q1CF14"/>
<evidence type="ECO:0000256" key="3">
    <source>
        <dbReference type="SAM" id="MobiDB-lite"/>
    </source>
</evidence>
<feature type="region of interest" description="Disordered" evidence="3">
    <location>
        <begin position="332"/>
        <end position="375"/>
    </location>
</feature>
<dbReference type="Proteomes" id="UP001152320">
    <property type="component" value="Chromosome 4"/>
</dbReference>
<evidence type="ECO:0000313" key="4">
    <source>
        <dbReference type="EMBL" id="KAJ8043957.1"/>
    </source>
</evidence>
<dbReference type="EMBL" id="JAIZAY010000004">
    <property type="protein sequence ID" value="KAJ8043957.1"/>
    <property type="molecule type" value="Genomic_DNA"/>
</dbReference>